<dbReference type="PANTHER" id="PTHR43513">
    <property type="entry name" value="DIHYDROOROTATE DEHYDROGENASE B (NAD(+)), ELECTRON TRANSFER SUBUNIT"/>
    <property type="match status" value="1"/>
</dbReference>
<accession>A0A1Q6DXJ3</accession>
<protein>
    <recommendedName>
        <fullName evidence="10">Probable dihydroorotate dehydrogenase B (NAD(+)), electron transfer subunit</fullName>
    </recommendedName>
    <alternativeName>
        <fullName evidence="10">Dihydroorotate oxidase B, electron transfer subunit</fullName>
    </alternativeName>
</protein>
<evidence type="ECO:0000256" key="5">
    <source>
        <dbReference type="ARBA" id="ARBA00022827"/>
    </source>
</evidence>
<keyword evidence="7 10" id="KW-0249">Electron transport</keyword>
<evidence type="ECO:0000313" key="13">
    <source>
        <dbReference type="EMBL" id="OKY79061.1"/>
    </source>
</evidence>
<evidence type="ECO:0000256" key="1">
    <source>
        <dbReference type="ARBA" id="ARBA00022448"/>
    </source>
</evidence>
<dbReference type="InterPro" id="IPR017927">
    <property type="entry name" value="FAD-bd_FR_type"/>
</dbReference>
<dbReference type="FunCoup" id="A0A1Q6DXJ3">
    <property type="interactions" value="79"/>
</dbReference>
<dbReference type="Proteomes" id="UP000185744">
    <property type="component" value="Unassembled WGS sequence"/>
</dbReference>
<comment type="cofactor">
    <cofactor evidence="11">
        <name>[2Fe-2S] cluster</name>
        <dbReference type="ChEBI" id="CHEBI:190135"/>
    </cofactor>
    <text evidence="11">Binds 1 [2Fe-2S] cluster per subunit.</text>
</comment>
<evidence type="ECO:0000313" key="14">
    <source>
        <dbReference type="Proteomes" id="UP000185744"/>
    </source>
</evidence>
<reference evidence="13" key="1">
    <citation type="submission" date="2016-12" db="EMBL/GenBank/DDBJ databases">
        <title>Discovery of methanogenic haloarchaea.</title>
        <authorList>
            <person name="Sorokin D.Y."/>
            <person name="Makarova K.S."/>
            <person name="Abbas B."/>
            <person name="Ferrer M."/>
            <person name="Golyshin P.N."/>
        </authorList>
    </citation>
    <scope>NUCLEOTIDE SEQUENCE [LARGE SCALE GENOMIC DNA]</scope>
    <source>
        <strain evidence="13">HMET1</strain>
    </source>
</reference>
<name>A0A1Q6DXJ3_METT1</name>
<dbReference type="GO" id="GO:0044205">
    <property type="term" value="P:'de novo' UMP biosynthetic process"/>
    <property type="evidence" value="ECO:0007669"/>
    <property type="project" value="UniProtKB-UniRule"/>
</dbReference>
<dbReference type="Gene3D" id="3.40.50.80">
    <property type="entry name" value="Nucleotide-binding domain of ferredoxin-NADP reductase (FNR) module"/>
    <property type="match status" value="1"/>
</dbReference>
<evidence type="ECO:0000256" key="6">
    <source>
        <dbReference type="ARBA" id="ARBA00022975"/>
    </source>
</evidence>
<evidence type="ECO:0000256" key="9">
    <source>
        <dbReference type="ARBA" id="ARBA00023014"/>
    </source>
</evidence>
<dbReference type="InterPro" id="IPR023455">
    <property type="entry name" value="Dihydroorotate_DHASE_ETsu"/>
</dbReference>
<evidence type="ECO:0000256" key="4">
    <source>
        <dbReference type="ARBA" id="ARBA00022723"/>
    </source>
</evidence>
<dbReference type="InterPro" id="IPR039261">
    <property type="entry name" value="FNR_nucleotide-bd"/>
</dbReference>
<feature type="domain" description="FAD-binding FR-type" evidence="12">
    <location>
        <begin position="2"/>
        <end position="91"/>
    </location>
</feature>
<comment type="cofactor">
    <cofactor evidence="10">
        <name>[2Fe-2S] cluster</name>
        <dbReference type="ChEBI" id="CHEBI:190135"/>
    </cofactor>
    <text evidence="10">Binds 1 [2Fe-2S] cluster per subunit.</text>
</comment>
<comment type="pathway">
    <text evidence="10">Pyrimidine metabolism; UMP biosynthesis via de novo pathway; orotate from (S)-dihydroorotate (NAD(+) route): step 1/1.</text>
</comment>
<comment type="similarity">
    <text evidence="10">Belongs to the PyrK family.</text>
</comment>
<comment type="function">
    <text evidence="10">Responsible for channeling the electrons from the oxidation of dihydroorotate from the FMN redox center in the PyrD type B subunit to the ultimate electron acceptor NAD(+).</text>
</comment>
<feature type="binding site" evidence="10 11">
    <location>
        <position position="210"/>
    </location>
    <ligand>
        <name>[2Fe-2S] cluster</name>
        <dbReference type="ChEBI" id="CHEBI:190135"/>
    </ligand>
</feature>
<dbReference type="PRINTS" id="PR00409">
    <property type="entry name" value="PHDIOXRDTASE"/>
</dbReference>
<dbReference type="CDD" id="cd06220">
    <property type="entry name" value="DHOD_e_trans_like2"/>
    <property type="match status" value="1"/>
</dbReference>
<evidence type="ECO:0000256" key="3">
    <source>
        <dbReference type="ARBA" id="ARBA00022714"/>
    </source>
</evidence>
<evidence type="ECO:0000256" key="11">
    <source>
        <dbReference type="PIRSR" id="PIRSR006816-2"/>
    </source>
</evidence>
<keyword evidence="14" id="KW-1185">Reference proteome</keyword>
<comment type="caution">
    <text evidence="13">The sequence shown here is derived from an EMBL/GenBank/DDBJ whole genome shotgun (WGS) entry which is preliminary data.</text>
</comment>
<feature type="binding site" evidence="10 11">
    <location>
        <position position="205"/>
    </location>
    <ligand>
        <name>[2Fe-2S] cluster</name>
        <dbReference type="ChEBI" id="CHEBI:190135"/>
    </ligand>
</feature>
<comment type="subunit">
    <text evidence="10">Heterotetramer of 2 PyrK and 2 PyrD type B subunits.</text>
</comment>
<dbReference type="AlphaFoldDB" id="A0A1Q6DXJ3"/>
<keyword evidence="4 10" id="KW-0479">Metal-binding</keyword>
<dbReference type="STRING" id="1903181.BTN85_1567"/>
<evidence type="ECO:0000256" key="2">
    <source>
        <dbReference type="ARBA" id="ARBA00022630"/>
    </source>
</evidence>
<dbReference type="GO" id="GO:0051537">
    <property type="term" value="F:2 iron, 2 sulfur cluster binding"/>
    <property type="evidence" value="ECO:0007669"/>
    <property type="project" value="UniProtKB-KW"/>
</dbReference>
<dbReference type="EMBL" id="MSDW01000001">
    <property type="protein sequence ID" value="OKY79061.1"/>
    <property type="molecule type" value="Genomic_DNA"/>
</dbReference>
<dbReference type="PIRSF" id="PIRSF006816">
    <property type="entry name" value="Cyc3_hyd_g"/>
    <property type="match status" value="1"/>
</dbReference>
<dbReference type="SUPFAM" id="SSF52343">
    <property type="entry name" value="Ferredoxin reductase-like, C-terminal NADP-linked domain"/>
    <property type="match status" value="1"/>
</dbReference>
<keyword evidence="3 10" id="KW-0001">2Fe-2S</keyword>
<evidence type="ECO:0000259" key="12">
    <source>
        <dbReference type="PROSITE" id="PS51384"/>
    </source>
</evidence>
<dbReference type="InterPro" id="IPR050353">
    <property type="entry name" value="PyrK_electron_transfer"/>
</dbReference>
<evidence type="ECO:0000256" key="7">
    <source>
        <dbReference type="ARBA" id="ARBA00022982"/>
    </source>
</evidence>
<dbReference type="PANTHER" id="PTHR43513:SF3">
    <property type="entry name" value="DIHYDROOROTATE DEHYDROGENASE B (NAD(+)), ELECTRON TRANSFER SUBUNIT-RELATED"/>
    <property type="match status" value="1"/>
</dbReference>
<dbReference type="InterPro" id="IPR017938">
    <property type="entry name" value="Riboflavin_synthase-like_b-brl"/>
</dbReference>
<dbReference type="InParanoid" id="A0A1Q6DXJ3"/>
<dbReference type="GO" id="GO:0016491">
    <property type="term" value="F:oxidoreductase activity"/>
    <property type="evidence" value="ECO:0007669"/>
    <property type="project" value="InterPro"/>
</dbReference>
<dbReference type="Pfam" id="PF10418">
    <property type="entry name" value="DHODB_Fe-S_bind"/>
    <property type="match status" value="1"/>
</dbReference>
<dbReference type="NCBIfam" id="NF000796">
    <property type="entry name" value="PRK00054.1-1"/>
    <property type="match status" value="1"/>
</dbReference>
<dbReference type="UniPathway" id="UPA00070">
    <property type="reaction ID" value="UER00945"/>
</dbReference>
<keyword evidence="9 10" id="KW-0411">Iron-sulfur</keyword>
<gene>
    <name evidence="10" type="primary">pyrK</name>
    <name evidence="13" type="ORF">BTN85_1567</name>
</gene>
<feature type="binding site" evidence="10 11">
    <location>
        <position position="223"/>
    </location>
    <ligand>
        <name>[2Fe-2S] cluster</name>
        <dbReference type="ChEBI" id="CHEBI:190135"/>
    </ligand>
</feature>
<dbReference type="GO" id="GO:0050660">
    <property type="term" value="F:flavin adenine dinucleotide binding"/>
    <property type="evidence" value="ECO:0007669"/>
    <property type="project" value="InterPro"/>
</dbReference>
<dbReference type="InterPro" id="IPR019480">
    <property type="entry name" value="Dihydroorotate_DH_Fe-S-bd"/>
</dbReference>
<dbReference type="SUPFAM" id="SSF63380">
    <property type="entry name" value="Riboflavin synthase domain-like"/>
    <property type="match status" value="1"/>
</dbReference>
<dbReference type="InterPro" id="IPR001433">
    <property type="entry name" value="OxRdtase_FAD/NAD-bd"/>
</dbReference>
<dbReference type="Pfam" id="PF00175">
    <property type="entry name" value="NAD_binding_1"/>
    <property type="match status" value="1"/>
</dbReference>
<dbReference type="Gene3D" id="2.40.30.10">
    <property type="entry name" value="Translation factors"/>
    <property type="match status" value="1"/>
</dbReference>
<keyword evidence="8 10" id="KW-0408">Iron</keyword>
<sequence>MDRPDNFRIKRVEQEAPDIKRFVFDEVIDAEPGQFLMIWVKGVDEIPMSPSSIDPLEITVRRVGEATKSMFKLEEGDYLGIRGPYGSSFSVNGEKILIVGGGVGIAPLLPLAKEARDHDLSIGLGALNSDELIYLDELEGYGDVFVSTEDGSSGYEGYITEAIEEINKYDSLYACGPEPMLYNLFKQVRETDIYAEFSLHRYIKCGVGICGSCCMDPDGTRLCVDGPIFSKEELVDTEFGEYRRDSSGRKEYI</sequence>
<organism evidence="13 14">
    <name type="scientific">Methanohalarchaeum thermophilum</name>
    <dbReference type="NCBI Taxonomy" id="1903181"/>
    <lineage>
        <taxon>Archaea</taxon>
        <taxon>Methanobacteriati</taxon>
        <taxon>Methanobacteriota</taxon>
        <taxon>Methanonatronarchaeia</taxon>
        <taxon>Methanonatronarchaeales</taxon>
        <taxon>Methanonatronarchaeaceae</taxon>
        <taxon>Candidatus Methanohalarchaeum</taxon>
    </lineage>
</organism>
<keyword evidence="2 10" id="KW-0285">Flavoprotein</keyword>
<keyword evidence="5 10" id="KW-0274">FAD</keyword>
<dbReference type="GO" id="GO:0009055">
    <property type="term" value="F:electron transfer activity"/>
    <property type="evidence" value="ECO:0007669"/>
    <property type="project" value="UniProtKB-UniRule"/>
</dbReference>
<keyword evidence="6 10" id="KW-0665">Pyrimidine biosynthesis</keyword>
<keyword evidence="1 10" id="KW-0813">Transport</keyword>
<dbReference type="InterPro" id="IPR012165">
    <property type="entry name" value="Cyt_c3_hydrogenase_gsu"/>
</dbReference>
<evidence type="ECO:0000256" key="8">
    <source>
        <dbReference type="ARBA" id="ARBA00023004"/>
    </source>
</evidence>
<comment type="cofactor">
    <cofactor evidence="10">
        <name>FAD</name>
        <dbReference type="ChEBI" id="CHEBI:57692"/>
    </cofactor>
    <text evidence="10">Binds 1 FAD per subunit.</text>
</comment>
<feature type="binding site" evidence="10 11">
    <location>
        <position position="213"/>
    </location>
    <ligand>
        <name>[2Fe-2S] cluster</name>
        <dbReference type="ChEBI" id="CHEBI:190135"/>
    </ligand>
</feature>
<evidence type="ECO:0000256" key="10">
    <source>
        <dbReference type="HAMAP-Rule" id="MF_01211"/>
    </source>
</evidence>
<dbReference type="GO" id="GO:0046872">
    <property type="term" value="F:metal ion binding"/>
    <property type="evidence" value="ECO:0007669"/>
    <property type="project" value="UniProtKB-KW"/>
</dbReference>
<dbReference type="PROSITE" id="PS51384">
    <property type="entry name" value="FAD_FR"/>
    <property type="match status" value="1"/>
</dbReference>
<proteinExistence type="inferred from homology"/>
<dbReference type="HAMAP" id="MF_01211">
    <property type="entry name" value="DHODB_Fe_S_bind"/>
    <property type="match status" value="1"/>
</dbReference>